<dbReference type="Proteomes" id="UP000027093">
    <property type="component" value="Chromosome"/>
</dbReference>
<sequence length="451" mass="51596">MDPLASCEDCFAHGKPDLCEMIRNCFVQVKDMPSLKKQLIERILLRSDVQFGAIGRFWGFAVVSAQRKSIVRELRDIGVTIHTLEDHVVILKSRYGQSIRTVGHPVFINLPFYGSWFQFDPEKRVWAHLYTYKREGGIGANTKNRSVLKCSNKRGDSYFVVFTSRDNKPSVMRVRKVAAYDIIGRMFESSQAYWIPFKDKGVAIIQRTYLKNIPDLIFNTLVRFKPDEGHIKDTLAFEIDDFELVKEVLSWIRTELVESSEVVKLPGDKDKLHGTPVVTIGELKKDDVFNSRLHSLLLMLKEMGGHTNEQQDHVVISGSKGSAKLYFVERKRSHTEGGTIYVALDVLSDPSKLSELLQMLQHKTGLNSSDMEKVVIQYWPLITPSDLEFLMDCVIKYYNSERAFVPSIINTTERTESLRRWLNEVKTGIAKADPQRVFIVEKALKQSGTPK</sequence>
<keyword evidence="2" id="KW-1185">Reference proteome</keyword>
<dbReference type="KEGG" id="nvn:NVIE_001250"/>
<evidence type="ECO:0000313" key="1">
    <source>
        <dbReference type="EMBL" id="AIC14307.1"/>
    </source>
</evidence>
<organism evidence="1 2">
    <name type="scientific">Nitrososphaera viennensis EN76</name>
    <dbReference type="NCBI Taxonomy" id="926571"/>
    <lineage>
        <taxon>Archaea</taxon>
        <taxon>Nitrososphaerota</taxon>
        <taxon>Nitrososphaeria</taxon>
        <taxon>Nitrososphaerales</taxon>
        <taxon>Nitrososphaeraceae</taxon>
        <taxon>Nitrososphaera</taxon>
    </lineage>
</organism>
<name>A0A060HMA2_9ARCH</name>
<dbReference type="AlphaFoldDB" id="A0A060HMA2"/>
<dbReference type="RefSeq" id="WP_144239373.1">
    <property type="nucleotide sequence ID" value="NZ_CP007536.1"/>
</dbReference>
<dbReference type="GeneID" id="74945386"/>
<reference evidence="1 2" key="1">
    <citation type="journal article" date="2014" name="Int. J. Syst. Evol. Microbiol.">
        <title>Nitrososphaera viennensis gen. nov., sp. nov., an aerobic and mesophilic, ammonia-oxidizing archaeon from soil and a member of the archaeal phylum Thaumarchaeota.</title>
        <authorList>
            <person name="Stieglmeier M."/>
            <person name="Klingl A."/>
            <person name="Alves R.J."/>
            <person name="Rittmann S.K."/>
            <person name="Melcher M."/>
            <person name="Leisch N."/>
            <person name="Schleper C."/>
        </authorList>
    </citation>
    <scope>NUCLEOTIDE SEQUENCE [LARGE SCALE GENOMIC DNA]</scope>
    <source>
        <strain evidence="1">EN76</strain>
    </source>
</reference>
<dbReference type="STRING" id="926571.NVIE_001250"/>
<dbReference type="HOGENOM" id="CLU_606385_0_0_2"/>
<dbReference type="EMBL" id="CP007536">
    <property type="protein sequence ID" value="AIC14307.1"/>
    <property type="molecule type" value="Genomic_DNA"/>
</dbReference>
<gene>
    <name evidence="1" type="ORF">NVIE_001250</name>
</gene>
<protein>
    <submittedName>
        <fullName evidence="1">Uncharacterized protein</fullName>
    </submittedName>
</protein>
<proteinExistence type="predicted"/>
<accession>A0A060HMA2</accession>
<evidence type="ECO:0000313" key="2">
    <source>
        <dbReference type="Proteomes" id="UP000027093"/>
    </source>
</evidence>
<dbReference type="OrthoDB" id="9812at2157"/>